<feature type="domain" description="Helicase HerA central" evidence="2">
    <location>
        <begin position="1364"/>
        <end position="1574"/>
    </location>
</feature>
<dbReference type="PANTHER" id="PTHR42957:SF1">
    <property type="entry name" value="HELICASE MJ1565-RELATED"/>
    <property type="match status" value="1"/>
</dbReference>
<proteinExistence type="predicted"/>
<organism evidence="3 4">
    <name type="scientific">Halioxenophilus aromaticivorans</name>
    <dbReference type="NCBI Taxonomy" id="1306992"/>
    <lineage>
        <taxon>Bacteria</taxon>
        <taxon>Pseudomonadati</taxon>
        <taxon>Pseudomonadota</taxon>
        <taxon>Gammaproteobacteria</taxon>
        <taxon>Alteromonadales</taxon>
        <taxon>Alteromonadaceae</taxon>
        <taxon>Halioxenophilus</taxon>
    </lineage>
</organism>
<dbReference type="Gene3D" id="3.40.50.300">
    <property type="entry name" value="P-loop containing nucleotide triphosphate hydrolases"/>
    <property type="match status" value="2"/>
</dbReference>
<gene>
    <name evidence="3" type="ORF">GCM10025791_43950</name>
</gene>
<feature type="region of interest" description="Disordered" evidence="1">
    <location>
        <begin position="1290"/>
        <end position="1319"/>
    </location>
</feature>
<dbReference type="InterPro" id="IPR002789">
    <property type="entry name" value="HerA_central"/>
</dbReference>
<dbReference type="Pfam" id="PF01935">
    <property type="entry name" value="DUF87"/>
    <property type="match status" value="1"/>
</dbReference>
<evidence type="ECO:0000313" key="4">
    <source>
        <dbReference type="Proteomes" id="UP001409585"/>
    </source>
</evidence>
<dbReference type="NCBIfam" id="TIGR03237">
    <property type="entry name" value="dnd_assoc_2"/>
    <property type="match status" value="1"/>
</dbReference>
<accession>A0AAV3U9X3</accession>
<reference evidence="4" key="1">
    <citation type="journal article" date="2019" name="Int. J. Syst. Evol. Microbiol.">
        <title>The Global Catalogue of Microorganisms (GCM) 10K type strain sequencing project: providing services to taxonomists for standard genome sequencing and annotation.</title>
        <authorList>
            <consortium name="The Broad Institute Genomics Platform"/>
            <consortium name="The Broad Institute Genome Sequencing Center for Infectious Disease"/>
            <person name="Wu L."/>
            <person name="Ma J."/>
        </authorList>
    </citation>
    <scope>NUCLEOTIDE SEQUENCE [LARGE SCALE GENOMIC DNA]</scope>
    <source>
        <strain evidence="4">JCM 19134</strain>
    </source>
</reference>
<dbReference type="InterPro" id="IPR008571">
    <property type="entry name" value="HerA-like"/>
</dbReference>
<keyword evidence="4" id="KW-1185">Reference proteome</keyword>
<feature type="compositionally biased region" description="Low complexity" evidence="1">
    <location>
        <begin position="1293"/>
        <end position="1306"/>
    </location>
</feature>
<dbReference type="SUPFAM" id="SSF52540">
    <property type="entry name" value="P-loop containing nucleoside triphosphate hydrolases"/>
    <property type="match status" value="1"/>
</dbReference>
<protein>
    <recommendedName>
        <fullName evidence="2">Helicase HerA central domain-containing protein</fullName>
    </recommendedName>
</protein>
<dbReference type="Proteomes" id="UP001409585">
    <property type="component" value="Unassembled WGS sequence"/>
</dbReference>
<comment type="caution">
    <text evidence="3">The sequence shown here is derived from an EMBL/GenBank/DDBJ whole genome shotgun (WGS) entry which is preliminary data.</text>
</comment>
<dbReference type="InterPro" id="IPR017646">
    <property type="entry name" value="Dnd_assoc_2"/>
</dbReference>
<sequence>MRYMSEKQFEGFLVNHLKTWLSERLKPGDRFQFRSTDPENTVRLLAALRDAADGAVQDEETPLSYLNINGIQVLIAGHAEERSVEDGCYTDNYLAKLRDSVVDDERALIMVHNSALDTITNSTFDLAQAGAIWSVAKIRELLESLIDDSMTNRQTSKCLLDLQAKIVASDGASIFGYRSLYESMIDGDLRFDELGLFNDPLLTGSWDGATTPPNQRQIERRLEENRKLRSEIEFELEHHPAELEDRLSRFGGKFIKDNFIDSDDWKNRTYDELVAEIQRQKKQALEFIDVTSASGNLQRRSKTETAAGQRDQNILLEVLADQSTFQVNFKFTGARTEKSEFEVKPNKAAKLLVPDHKPRGNNTTLTITGEVTPEPLFFSVKTKREISSEQFKFHCLVLPEGKFCFDDIINKYLIKATGRGQSLIIQSDVQILETNPNLDTLTTLKDNDEVIDVNEVGTLDYQQIYDESDEVRFILKSGETLLPIQIEGESAKESLTLPLLVDTGRTRHMFDDNYYGVYKESKGTVVVENQEIMQLFLRKQLLDAEWEIIASEWVFWDASQEKGLPASGLTAFPELKNLHQSYIAFLNHFKAHGRRTLPSLEGWGPTLVGLARNYVDNYLAYLESVERGKTLSPCTKFVMKLGTASIRDTEESRVKSYLTPFHPLILSYYLYLIESIESEGDEFSFRTLPDVTLKRLNPRGLIPHLFDKEQKYSYTQSVDENAFWLEIVPHEDSSFDYVSKLVRHKVEEFTETFARLFDTVSSAPILINSVNHAENHELFRGLLSYYMEHLEEGRYIHVNLYDDEEIETEFDLFAEMATYDDIKDRYDLDKGKAKRNTDTIVDVLRTRLTFSKFLNGKSEKQAYAHLTFFKNNQVVDARDNNIDEHLSGVACGGLLNGESSRSENDAYFTAFGLKGVDYSDKPHLKIARLFGALWRPTHLSSDSYHEHSAISLAVSDSVKTRLAKSYDSSVWVTIVDPKVTLDFFSNTNDVILIHYSDQYTSSAGYDAITVTKQSQLYRSVLGASGESLMREFNAFNGEWLLQMVNDPSKEKLGKEGVIASYKAVSAMLSQSDICWVPLSVAEMIRVAGNIGLAMSDSDFSRHNFGIKRGAISDDVLFAGFKGGKLYLLPVESKAGARPNFEKARKQARELKEYMEGLLGQKNLAGRLYRGLFVRQVLLQVEKYQLYKVFSDDYFEELLSTREEWLEGAYELAQLKNYPLGMVVAHLNTDSCVTERYEEIEGILEIDIPMSKLAGLVHQPYEKLKEELQAGHLLAVPNYYILSDSVSDVPVNQESSGVGESSETEAGANTSAPDVGRPKAAEPSAIYNASLPSNPAEAVKPTEPLVIQFGTDVSSNQPVLWEPTNTEKLFNTNTGIIGTMGTGKTQFTKSMITQLVRNQHNNVCGTPIGILIFDYKADYVKDDFVEATGAKVYDLYHLPFNPLAIFGDRPMQPMHTANLFRTTISKAFGLGAKQQNKARTLVMDAYEAAGIHPQDKSTWSKLPPTLADVWAEFQAQDKIEQDSLYAALDDLISFEIFEPDSSKTKSLYDLVDGVTVINLSGYDPSIQNLVVALTLDLFYTQMHQQGSSKLDGNFRQISKMILVDEADNFMSQDFESLKKILKEGREFGVGTILSTQELTHFKTGDNDYSTLILSWVIHQVANIKSQEIKAIFNTQTKGDEEYFMGQIRKLEKHHSLCVDGKKKVAKIKDLAFWELVDNLRGVDSV</sequence>
<dbReference type="EMBL" id="BAABLX010000076">
    <property type="protein sequence ID" value="GAA4958454.1"/>
    <property type="molecule type" value="Genomic_DNA"/>
</dbReference>
<name>A0AAV3U9X3_9ALTE</name>
<evidence type="ECO:0000256" key="1">
    <source>
        <dbReference type="SAM" id="MobiDB-lite"/>
    </source>
</evidence>
<dbReference type="PANTHER" id="PTHR42957">
    <property type="entry name" value="HELICASE MJ1565-RELATED"/>
    <property type="match status" value="1"/>
</dbReference>
<evidence type="ECO:0000313" key="3">
    <source>
        <dbReference type="EMBL" id="GAA4958454.1"/>
    </source>
</evidence>
<evidence type="ECO:0000259" key="2">
    <source>
        <dbReference type="Pfam" id="PF01935"/>
    </source>
</evidence>
<dbReference type="InterPro" id="IPR027417">
    <property type="entry name" value="P-loop_NTPase"/>
</dbReference>